<feature type="compositionally biased region" description="Polar residues" evidence="1">
    <location>
        <begin position="176"/>
        <end position="201"/>
    </location>
</feature>
<feature type="region of interest" description="Disordered" evidence="1">
    <location>
        <begin position="137"/>
        <end position="202"/>
    </location>
</feature>
<proteinExistence type="predicted"/>
<dbReference type="AlphaFoldDB" id="A0A1X2IEI2"/>
<keyword evidence="4" id="KW-1185">Reference proteome</keyword>
<evidence type="ECO:0000259" key="2">
    <source>
        <dbReference type="PROSITE" id="PS50888"/>
    </source>
</evidence>
<dbReference type="Pfam" id="PF00010">
    <property type="entry name" value="HLH"/>
    <property type="match status" value="1"/>
</dbReference>
<dbReference type="GO" id="GO:0003677">
    <property type="term" value="F:DNA binding"/>
    <property type="evidence" value="ECO:0007669"/>
    <property type="project" value="UniProtKB-KW"/>
</dbReference>
<dbReference type="PANTHER" id="PTHR47336">
    <property type="entry name" value="TRANSCRIPTION FACTOR HMS1-RELATED"/>
    <property type="match status" value="1"/>
</dbReference>
<dbReference type="PROSITE" id="PS50888">
    <property type="entry name" value="BHLH"/>
    <property type="match status" value="1"/>
</dbReference>
<feature type="region of interest" description="Disordered" evidence="1">
    <location>
        <begin position="32"/>
        <end position="51"/>
    </location>
</feature>
<organism evidence="3 4">
    <name type="scientific">Absidia repens</name>
    <dbReference type="NCBI Taxonomy" id="90262"/>
    <lineage>
        <taxon>Eukaryota</taxon>
        <taxon>Fungi</taxon>
        <taxon>Fungi incertae sedis</taxon>
        <taxon>Mucoromycota</taxon>
        <taxon>Mucoromycotina</taxon>
        <taxon>Mucoromycetes</taxon>
        <taxon>Mucorales</taxon>
        <taxon>Cunninghamellaceae</taxon>
        <taxon>Absidia</taxon>
    </lineage>
</organism>
<evidence type="ECO:0000313" key="4">
    <source>
        <dbReference type="Proteomes" id="UP000193560"/>
    </source>
</evidence>
<keyword evidence="3" id="KW-0238">DNA-binding</keyword>
<accession>A0A1X2IEI2</accession>
<protein>
    <submittedName>
        <fullName evidence="3">Helix-loop-helix DNA-binding domain-domain-containing protein</fullName>
    </submittedName>
</protein>
<dbReference type="PANTHER" id="PTHR47336:SF2">
    <property type="entry name" value="TRANSCRIPTION FACTOR HMS1-RELATED"/>
    <property type="match status" value="1"/>
</dbReference>
<feature type="region of interest" description="Disordered" evidence="1">
    <location>
        <begin position="223"/>
        <end position="260"/>
    </location>
</feature>
<dbReference type="InterPro" id="IPR036638">
    <property type="entry name" value="HLH_DNA-bd_sf"/>
</dbReference>
<comment type="caution">
    <text evidence="3">The sequence shown here is derived from an EMBL/GenBank/DDBJ whole genome shotgun (WGS) entry which is preliminary data.</text>
</comment>
<dbReference type="SMART" id="SM00353">
    <property type="entry name" value="HLH"/>
    <property type="match status" value="1"/>
</dbReference>
<evidence type="ECO:0000313" key="3">
    <source>
        <dbReference type="EMBL" id="ORZ15120.1"/>
    </source>
</evidence>
<dbReference type="InterPro" id="IPR052099">
    <property type="entry name" value="Regulatory_TF_Diverse"/>
</dbReference>
<sequence length="517" mass="57835">MESFLFDPELDQFGNSNDPFFSLSLFDLDLQQQPQSATHQQQQQPQSPRSIQELWQDSDCYLPIECQSFTMNESAMTNVSTIASTVPLLISDSSTYDPNSTSYAAAMTNNSDLHFQPTVDVIPASDFDATNSMISSQLTRQDTVKEGPSHPGQYNITPSSPQYTDWKPSISPTPPQQNSCNNTAEQTSMSASLPRSTSTTGPDVANIIIGINRKLPILSHTDSNRIPIHPLKPATESRAPPSSSSTHIPTSGRKQKKTAHNAIEKRYRNNINNRITELKNAVPALAHSKSTVEDCVTGARNACGMMDDDGEEYLDGVAVTTKLNKATILHKATEYINHLKQTNNVRQWENESLQLLLAQLPGGHELLTRHQVQKRQREQMMQRQLAMECQWMKQDQQLRKQQATNEQKRAPSRRQLNKNGEGADDGSLSSISGGHPRTPLTNRNRIFMAVFIAITYFSPSLTTPTSSQQTSDHNHVSRTASEQLIISSSTLNSTEFTSKHYDIPWRLSMDRWYGKMN</sequence>
<feature type="compositionally biased region" description="Polar residues" evidence="1">
    <location>
        <begin position="396"/>
        <end position="405"/>
    </location>
</feature>
<dbReference type="STRING" id="90262.A0A1X2IEI2"/>
<evidence type="ECO:0000256" key="1">
    <source>
        <dbReference type="SAM" id="MobiDB-lite"/>
    </source>
</evidence>
<dbReference type="GO" id="GO:0046983">
    <property type="term" value="F:protein dimerization activity"/>
    <property type="evidence" value="ECO:0007669"/>
    <property type="project" value="InterPro"/>
</dbReference>
<dbReference type="SUPFAM" id="SSF47459">
    <property type="entry name" value="HLH, helix-loop-helix DNA-binding domain"/>
    <property type="match status" value="1"/>
</dbReference>
<feature type="region of interest" description="Disordered" evidence="1">
    <location>
        <begin position="396"/>
        <end position="439"/>
    </location>
</feature>
<name>A0A1X2IEI2_9FUNG</name>
<feature type="compositionally biased region" description="Polar residues" evidence="1">
    <location>
        <begin position="152"/>
        <end position="163"/>
    </location>
</feature>
<reference evidence="3 4" key="1">
    <citation type="submission" date="2016-07" db="EMBL/GenBank/DDBJ databases">
        <title>Pervasive Adenine N6-methylation of Active Genes in Fungi.</title>
        <authorList>
            <consortium name="DOE Joint Genome Institute"/>
            <person name="Mondo S.J."/>
            <person name="Dannebaum R.O."/>
            <person name="Kuo R.C."/>
            <person name="Labutti K."/>
            <person name="Haridas S."/>
            <person name="Kuo A."/>
            <person name="Salamov A."/>
            <person name="Ahrendt S.R."/>
            <person name="Lipzen A."/>
            <person name="Sullivan W."/>
            <person name="Andreopoulos W.B."/>
            <person name="Clum A."/>
            <person name="Lindquist E."/>
            <person name="Daum C."/>
            <person name="Ramamoorthy G.K."/>
            <person name="Gryganskyi A."/>
            <person name="Culley D."/>
            <person name="Magnuson J.K."/>
            <person name="James T.Y."/>
            <person name="O'Malley M.A."/>
            <person name="Stajich J.E."/>
            <person name="Spatafora J.W."/>
            <person name="Visel A."/>
            <person name="Grigoriev I.V."/>
        </authorList>
    </citation>
    <scope>NUCLEOTIDE SEQUENCE [LARGE SCALE GENOMIC DNA]</scope>
    <source>
        <strain evidence="3 4">NRRL 1336</strain>
    </source>
</reference>
<dbReference type="EMBL" id="MCGE01000013">
    <property type="protein sequence ID" value="ORZ15120.1"/>
    <property type="molecule type" value="Genomic_DNA"/>
</dbReference>
<dbReference type="Proteomes" id="UP000193560">
    <property type="component" value="Unassembled WGS sequence"/>
</dbReference>
<dbReference type="OrthoDB" id="2133190at2759"/>
<feature type="compositionally biased region" description="Low complexity" evidence="1">
    <location>
        <begin position="240"/>
        <end position="251"/>
    </location>
</feature>
<dbReference type="Gene3D" id="4.10.280.10">
    <property type="entry name" value="Helix-loop-helix DNA-binding domain"/>
    <property type="match status" value="1"/>
</dbReference>
<dbReference type="InterPro" id="IPR011598">
    <property type="entry name" value="bHLH_dom"/>
</dbReference>
<feature type="domain" description="BHLH" evidence="2">
    <location>
        <begin position="255"/>
        <end position="339"/>
    </location>
</feature>
<gene>
    <name evidence="3" type="ORF">BCR42DRAFT_416449</name>
</gene>